<name>A0A8S1WAJ2_9CILI</name>
<dbReference type="AlphaFoldDB" id="A0A8S1WAJ2"/>
<sequence length="167" mass="20088">MESQLNSTNIYHFILVLDLHQYLQDGQSIKVVFLLKDLNHNILKDWLQQIIQLLEPIVDFLVILSDSSDRKLKIQQNCLEEQTVDWLLLMHLLMMRNYRRRSYMALLQPYFKVSEPKQNTQLKLMIQLRSSQFILYIGIILTEFLRLMLEHFLNLDLNNQVINNYSY</sequence>
<dbReference type="Proteomes" id="UP000689195">
    <property type="component" value="Unassembled WGS sequence"/>
</dbReference>
<reference evidence="1" key="1">
    <citation type="submission" date="2021-01" db="EMBL/GenBank/DDBJ databases">
        <authorList>
            <consortium name="Genoscope - CEA"/>
            <person name="William W."/>
        </authorList>
    </citation>
    <scope>NUCLEOTIDE SEQUENCE</scope>
</reference>
<comment type="caution">
    <text evidence="1">The sequence shown here is derived from an EMBL/GenBank/DDBJ whole genome shotgun (WGS) entry which is preliminary data.</text>
</comment>
<keyword evidence="2" id="KW-1185">Reference proteome</keyword>
<protein>
    <submittedName>
        <fullName evidence="1">Uncharacterized protein</fullName>
    </submittedName>
</protein>
<proteinExistence type="predicted"/>
<organism evidence="1 2">
    <name type="scientific">Paramecium pentaurelia</name>
    <dbReference type="NCBI Taxonomy" id="43138"/>
    <lineage>
        <taxon>Eukaryota</taxon>
        <taxon>Sar</taxon>
        <taxon>Alveolata</taxon>
        <taxon>Ciliophora</taxon>
        <taxon>Intramacronucleata</taxon>
        <taxon>Oligohymenophorea</taxon>
        <taxon>Peniculida</taxon>
        <taxon>Parameciidae</taxon>
        <taxon>Paramecium</taxon>
    </lineage>
</organism>
<accession>A0A8S1WAJ2</accession>
<gene>
    <name evidence="1" type="ORF">PPENT_87.1.T0850078</name>
</gene>
<evidence type="ECO:0000313" key="1">
    <source>
        <dbReference type="EMBL" id="CAD8185425.1"/>
    </source>
</evidence>
<dbReference type="EMBL" id="CAJJDO010000085">
    <property type="protein sequence ID" value="CAD8185425.1"/>
    <property type="molecule type" value="Genomic_DNA"/>
</dbReference>
<evidence type="ECO:0000313" key="2">
    <source>
        <dbReference type="Proteomes" id="UP000689195"/>
    </source>
</evidence>